<dbReference type="EMBL" id="JAJJHW010001127">
    <property type="protein sequence ID" value="KAH8377970.1"/>
    <property type="molecule type" value="Genomic_DNA"/>
</dbReference>
<evidence type="ECO:0000256" key="1">
    <source>
        <dbReference type="SAM" id="MobiDB-lite"/>
    </source>
</evidence>
<feature type="compositionally biased region" description="Polar residues" evidence="1">
    <location>
        <begin position="15"/>
        <end position="25"/>
    </location>
</feature>
<proteinExistence type="predicted"/>
<reference evidence="2" key="1">
    <citation type="journal article" date="2021" name="Mol. Ecol. Resour.">
        <title>Phylogenomic analyses of the genus Drosophila reveals genomic signals of climate adaptation.</title>
        <authorList>
            <person name="Li F."/>
            <person name="Rane R.V."/>
            <person name="Luria V."/>
            <person name="Xiong Z."/>
            <person name="Chen J."/>
            <person name="Li Z."/>
            <person name="Catullo R.A."/>
            <person name="Griffin P.C."/>
            <person name="Schiffer M."/>
            <person name="Pearce S."/>
            <person name="Lee S.F."/>
            <person name="McElroy K."/>
            <person name="Stocker A."/>
            <person name="Shirriffs J."/>
            <person name="Cockerell F."/>
            <person name="Coppin C."/>
            <person name="Sgro C.M."/>
            <person name="Karger A."/>
            <person name="Cain J.W."/>
            <person name="Weber J.A."/>
            <person name="Santpere G."/>
            <person name="Kirschner M.W."/>
            <person name="Hoffmann A.A."/>
            <person name="Oakeshott J.G."/>
            <person name="Zhang G."/>
        </authorList>
    </citation>
    <scope>NUCLEOTIDE SEQUENCE</scope>
    <source>
        <strain evidence="2">BGI-SZ-2011g</strain>
    </source>
</reference>
<feature type="compositionally biased region" description="Polar residues" evidence="1">
    <location>
        <begin position="75"/>
        <end position="86"/>
    </location>
</feature>
<dbReference type="Proteomes" id="UP001200034">
    <property type="component" value="Unassembled WGS sequence"/>
</dbReference>
<keyword evidence="3" id="KW-1185">Reference proteome</keyword>
<comment type="caution">
    <text evidence="2">The sequence shown here is derived from an EMBL/GenBank/DDBJ whole genome shotgun (WGS) entry which is preliminary data.</text>
</comment>
<protein>
    <submittedName>
        <fullName evidence="2">Uncharacterized protein</fullName>
    </submittedName>
</protein>
<accession>A0AAD4PMS2</accession>
<gene>
    <name evidence="2" type="ORF">KR093_008159</name>
</gene>
<feature type="non-terminal residue" evidence="2">
    <location>
        <position position="1"/>
    </location>
</feature>
<organism evidence="2 3">
    <name type="scientific">Drosophila rubida</name>
    <dbReference type="NCBI Taxonomy" id="30044"/>
    <lineage>
        <taxon>Eukaryota</taxon>
        <taxon>Metazoa</taxon>
        <taxon>Ecdysozoa</taxon>
        <taxon>Arthropoda</taxon>
        <taxon>Hexapoda</taxon>
        <taxon>Insecta</taxon>
        <taxon>Pterygota</taxon>
        <taxon>Neoptera</taxon>
        <taxon>Endopterygota</taxon>
        <taxon>Diptera</taxon>
        <taxon>Brachycera</taxon>
        <taxon>Muscomorpha</taxon>
        <taxon>Ephydroidea</taxon>
        <taxon>Drosophilidae</taxon>
        <taxon>Drosophila</taxon>
    </lineage>
</organism>
<feature type="compositionally biased region" description="Low complexity" evidence="1">
    <location>
        <begin position="26"/>
        <end position="56"/>
    </location>
</feature>
<evidence type="ECO:0000313" key="2">
    <source>
        <dbReference type="EMBL" id="KAH8377970.1"/>
    </source>
</evidence>
<sequence length="86" mass="9841">RSLCLGVAPPPPLQVSYSRPSSLHDQQLQQQQEQQEPEHQQQQQQQQQQSQPQQHHQQPHAYADAYAALGRGHYESTTRAPHNSKV</sequence>
<dbReference type="AlphaFoldDB" id="A0AAD4PMS2"/>
<name>A0AAD4PMS2_9MUSC</name>
<feature type="region of interest" description="Disordered" evidence="1">
    <location>
        <begin position="1"/>
        <end position="86"/>
    </location>
</feature>
<evidence type="ECO:0000313" key="3">
    <source>
        <dbReference type="Proteomes" id="UP001200034"/>
    </source>
</evidence>